<dbReference type="RefSeq" id="WP_354700578.1">
    <property type="nucleotide sequence ID" value="NZ_CP114014.1"/>
</dbReference>
<protein>
    <recommendedName>
        <fullName evidence="2">MaoC-like domain-containing protein</fullName>
    </recommendedName>
</protein>
<comment type="similarity">
    <text evidence="1">Belongs to the enoyl-CoA hydratase/isomerase family.</text>
</comment>
<dbReference type="EMBL" id="CP114014">
    <property type="protein sequence ID" value="XAY04032.1"/>
    <property type="molecule type" value="Genomic_DNA"/>
</dbReference>
<dbReference type="InterPro" id="IPR002539">
    <property type="entry name" value="MaoC-like_dom"/>
</dbReference>
<dbReference type="KEGG" id="parq:DSM112329_00858"/>
<proteinExistence type="inferred from homology"/>
<evidence type="ECO:0000256" key="1">
    <source>
        <dbReference type="ARBA" id="ARBA00005254"/>
    </source>
</evidence>
<feature type="domain" description="MaoC-like" evidence="2">
    <location>
        <begin position="12"/>
        <end position="100"/>
    </location>
</feature>
<gene>
    <name evidence="3" type="ORF">DSM112329_00858</name>
</gene>
<reference evidence="3" key="1">
    <citation type="submission" date="2022-12" db="EMBL/GenBank/DDBJ databases">
        <title>Paraconexibacter alkalitolerans sp. nov. and Baekduia alba sp. nov., isolated from soil and emended description of the genera Paraconexibacter (Chun et al., 2020) and Baekduia (An et al., 2020).</title>
        <authorList>
            <person name="Vieira S."/>
            <person name="Huber K.J."/>
            <person name="Geppert A."/>
            <person name="Wolf J."/>
            <person name="Neumann-Schaal M."/>
            <person name="Muesken M."/>
            <person name="Overmann J."/>
        </authorList>
    </citation>
    <scope>NUCLEOTIDE SEQUENCE</scope>
    <source>
        <strain evidence="3">AEG42_29</strain>
    </source>
</reference>
<dbReference type="Pfam" id="PF01575">
    <property type="entry name" value="MaoC_dehydratas"/>
    <property type="match status" value="1"/>
</dbReference>
<dbReference type="Gene3D" id="3.10.129.10">
    <property type="entry name" value="Hotdog Thioesterase"/>
    <property type="match status" value="1"/>
</dbReference>
<dbReference type="PANTHER" id="PTHR43841">
    <property type="entry name" value="3-HYDROXYACYL-THIOESTER DEHYDRATASE HTDX-RELATED"/>
    <property type="match status" value="1"/>
</dbReference>
<accession>A0AAU7AQW2</accession>
<evidence type="ECO:0000259" key="2">
    <source>
        <dbReference type="Pfam" id="PF01575"/>
    </source>
</evidence>
<dbReference type="PANTHER" id="PTHR43841:SF3">
    <property type="entry name" value="(3R)-HYDROXYACYL-ACP DEHYDRATASE SUBUNIT HADB"/>
    <property type="match status" value="1"/>
</dbReference>
<dbReference type="AlphaFoldDB" id="A0AAU7AQW2"/>
<dbReference type="SUPFAM" id="SSF54637">
    <property type="entry name" value="Thioesterase/thiol ester dehydrase-isomerase"/>
    <property type="match status" value="1"/>
</dbReference>
<sequence length="126" mass="13308">MTLAALDVLTPPVTRTQIVRFAGAAGDFNPMHHDEPFAVAAGSESVFAMGQLTAAILGEAVAEWLGRDRVAGYGVRFKAKVLPDDVLHLTGRVTSVEDDGTQVCELSATRSGSDEVVLTGWAKARP</sequence>
<name>A0AAU7AQW2_9ACTN</name>
<evidence type="ECO:0000313" key="3">
    <source>
        <dbReference type="EMBL" id="XAY04032.1"/>
    </source>
</evidence>
<dbReference type="InterPro" id="IPR029069">
    <property type="entry name" value="HotDog_dom_sf"/>
</dbReference>
<organism evidence="3">
    <name type="scientific">Paraconexibacter sp. AEG42_29</name>
    <dbReference type="NCBI Taxonomy" id="2997339"/>
    <lineage>
        <taxon>Bacteria</taxon>
        <taxon>Bacillati</taxon>
        <taxon>Actinomycetota</taxon>
        <taxon>Thermoleophilia</taxon>
        <taxon>Solirubrobacterales</taxon>
        <taxon>Paraconexibacteraceae</taxon>
        <taxon>Paraconexibacter</taxon>
    </lineage>
</organism>